<dbReference type="EMBL" id="JAGGKG010000008">
    <property type="protein sequence ID" value="MBP1905439.1"/>
    <property type="molecule type" value="Genomic_DNA"/>
</dbReference>
<organism evidence="1 2">
    <name type="scientific">Paenibacillus turicensis</name>
    <dbReference type="NCBI Taxonomy" id="160487"/>
    <lineage>
        <taxon>Bacteria</taxon>
        <taxon>Bacillati</taxon>
        <taxon>Bacillota</taxon>
        <taxon>Bacilli</taxon>
        <taxon>Bacillales</taxon>
        <taxon>Paenibacillaceae</taxon>
        <taxon>Paenibacillus</taxon>
    </lineage>
</organism>
<comment type="caution">
    <text evidence="1">The sequence shown here is derived from an EMBL/GenBank/DDBJ whole genome shotgun (WGS) entry which is preliminary data.</text>
</comment>
<evidence type="ECO:0008006" key="3">
    <source>
        <dbReference type="Google" id="ProtNLM"/>
    </source>
</evidence>
<protein>
    <recommendedName>
        <fullName evidence="3">DNA and RNA helicase</fullName>
    </recommendedName>
</protein>
<dbReference type="Proteomes" id="UP001519272">
    <property type="component" value="Unassembled WGS sequence"/>
</dbReference>
<evidence type="ECO:0000313" key="1">
    <source>
        <dbReference type="EMBL" id="MBP1905439.1"/>
    </source>
</evidence>
<reference evidence="1 2" key="1">
    <citation type="submission" date="2021-03" db="EMBL/GenBank/DDBJ databases">
        <title>Genomic Encyclopedia of Type Strains, Phase IV (KMG-IV): sequencing the most valuable type-strain genomes for metagenomic binning, comparative biology and taxonomic classification.</title>
        <authorList>
            <person name="Goeker M."/>
        </authorList>
    </citation>
    <scope>NUCLEOTIDE SEQUENCE [LARGE SCALE GENOMIC DNA]</scope>
    <source>
        <strain evidence="1 2">DSM 14349</strain>
    </source>
</reference>
<proteinExistence type="predicted"/>
<keyword evidence="2" id="KW-1185">Reference proteome</keyword>
<gene>
    <name evidence="1" type="ORF">J2Z32_002069</name>
</gene>
<sequence>MFINVSPKFERGRILKTAMLESLRDFPRDLANITYQGYSNGIITGVDISVKEDVLIVHPGIIKHDGTLYMLKEQVQVPYEATGRLSVLKVAIKPVASSADYEQAMGEVILNESICSDQEIELARFKLKAGAILRSAYLNFADMATEYNTLNFIYTMYAGQEKPTLSPKICRAFARELLDSGVENPLDQNFAFLCLNQERMEHEVIQRYLVLRFGIQVREMDHAKLHQLLVRVLTEDGGRSIHPSGSRPGLNRMVVD</sequence>
<name>A0ABS4FS81_9BACL</name>
<evidence type="ECO:0000313" key="2">
    <source>
        <dbReference type="Proteomes" id="UP001519272"/>
    </source>
</evidence>
<accession>A0ABS4FS81</accession>
<dbReference type="RefSeq" id="WP_210089058.1">
    <property type="nucleotide sequence ID" value="NZ_JAGGKG010000008.1"/>
</dbReference>